<dbReference type="OrthoDB" id="1925334at2759"/>
<evidence type="ECO:0000259" key="11">
    <source>
        <dbReference type="Pfam" id="PF01073"/>
    </source>
</evidence>
<evidence type="ECO:0000256" key="2">
    <source>
        <dbReference type="ARBA" id="ARBA00004389"/>
    </source>
</evidence>
<keyword evidence="8" id="KW-0496">Mitochondrion</keyword>
<evidence type="ECO:0000313" key="13">
    <source>
        <dbReference type="Proteomes" id="UP000694680"/>
    </source>
</evidence>
<dbReference type="InterPro" id="IPR036291">
    <property type="entry name" value="NAD(P)-bd_dom_sf"/>
</dbReference>
<dbReference type="Gene3D" id="3.40.50.720">
    <property type="entry name" value="NAD(P)-binding Rossmann-like Domain"/>
    <property type="match status" value="1"/>
</dbReference>
<evidence type="ECO:0000256" key="6">
    <source>
        <dbReference type="ARBA" id="ARBA00022989"/>
    </source>
</evidence>
<dbReference type="CTD" id="3283"/>
<protein>
    <recommendedName>
        <fullName evidence="11">3-beta hydroxysteroid dehydrogenase/isomerase domain-containing protein</fullName>
    </recommendedName>
</protein>
<gene>
    <name evidence="12" type="primary">hsd3b1</name>
</gene>
<dbReference type="AlphaFoldDB" id="A0A8C5I6Q4"/>
<dbReference type="InterPro" id="IPR002225">
    <property type="entry name" value="3Beta_OHSteriod_DH/Estase"/>
</dbReference>
<evidence type="ECO:0000256" key="3">
    <source>
        <dbReference type="ARBA" id="ARBA00009219"/>
    </source>
</evidence>
<keyword evidence="9" id="KW-0472">Membrane</keyword>
<organism evidence="12 13">
    <name type="scientific">Gouania willdenowi</name>
    <name type="common">Blunt-snouted clingfish</name>
    <name type="synonym">Lepadogaster willdenowi</name>
    <dbReference type="NCBI Taxonomy" id="441366"/>
    <lineage>
        <taxon>Eukaryota</taxon>
        <taxon>Metazoa</taxon>
        <taxon>Chordata</taxon>
        <taxon>Craniata</taxon>
        <taxon>Vertebrata</taxon>
        <taxon>Euteleostomi</taxon>
        <taxon>Actinopterygii</taxon>
        <taxon>Neopterygii</taxon>
        <taxon>Teleostei</taxon>
        <taxon>Neoteleostei</taxon>
        <taxon>Acanthomorphata</taxon>
        <taxon>Ovalentaria</taxon>
        <taxon>Blenniimorphae</taxon>
        <taxon>Blenniiformes</taxon>
        <taxon>Gobiesocoidei</taxon>
        <taxon>Gobiesocidae</taxon>
        <taxon>Gobiesocinae</taxon>
        <taxon>Gouania</taxon>
    </lineage>
</organism>
<evidence type="ECO:0000313" key="12">
    <source>
        <dbReference type="Ensembl" id="ENSGWIP00000054500.1"/>
    </source>
</evidence>
<accession>A0A8C5I6Q4</accession>
<evidence type="ECO:0000256" key="7">
    <source>
        <dbReference type="ARBA" id="ARBA00023002"/>
    </source>
</evidence>
<reference evidence="12" key="2">
    <citation type="submission" date="2025-08" db="UniProtKB">
        <authorList>
            <consortium name="Ensembl"/>
        </authorList>
    </citation>
    <scope>IDENTIFICATION</scope>
</reference>
<dbReference type="Pfam" id="PF01073">
    <property type="entry name" value="3Beta_HSD"/>
    <property type="match status" value="1"/>
</dbReference>
<dbReference type="GO" id="GO:0005789">
    <property type="term" value="C:endoplasmic reticulum membrane"/>
    <property type="evidence" value="ECO:0007669"/>
    <property type="project" value="UniProtKB-SubCell"/>
</dbReference>
<comment type="subcellular location">
    <subcellularLocation>
        <location evidence="2">Endoplasmic reticulum membrane</location>
        <topology evidence="2">Single-pass membrane protein</topology>
    </subcellularLocation>
    <subcellularLocation>
        <location evidence="1">Mitochondrion membrane</location>
        <topology evidence="1">Single-pass membrane protein</topology>
    </subcellularLocation>
</comment>
<evidence type="ECO:0000256" key="10">
    <source>
        <dbReference type="RuleBase" id="RU004475"/>
    </source>
</evidence>
<keyword evidence="7 10" id="KW-0560">Oxidoreductase</keyword>
<keyword evidence="4" id="KW-0812">Transmembrane</keyword>
<keyword evidence="13" id="KW-1185">Reference proteome</keyword>
<evidence type="ECO:0000256" key="1">
    <source>
        <dbReference type="ARBA" id="ARBA00004304"/>
    </source>
</evidence>
<reference evidence="12" key="1">
    <citation type="submission" date="2020-06" db="EMBL/GenBank/DDBJ databases">
        <authorList>
            <consortium name="Wellcome Sanger Institute Data Sharing"/>
        </authorList>
    </citation>
    <scope>NUCLEOTIDE SEQUENCE [LARGE SCALE GENOMIC DNA]</scope>
</reference>
<dbReference type="PANTHER" id="PTHR43245:SF51">
    <property type="entry name" value="SHORT CHAIN DEHYDROGENASE_REDUCTASE FAMILY 42E, MEMBER 2"/>
    <property type="match status" value="1"/>
</dbReference>
<evidence type="ECO:0000256" key="9">
    <source>
        <dbReference type="ARBA" id="ARBA00023136"/>
    </source>
</evidence>
<keyword evidence="5" id="KW-0256">Endoplasmic reticulum</keyword>
<dbReference type="GO" id="GO:0016616">
    <property type="term" value="F:oxidoreductase activity, acting on the CH-OH group of donors, NAD or NADP as acceptor"/>
    <property type="evidence" value="ECO:0007669"/>
    <property type="project" value="InterPro"/>
</dbReference>
<dbReference type="GeneID" id="114455319"/>
<dbReference type="Proteomes" id="UP000694680">
    <property type="component" value="Chromosome 21"/>
</dbReference>
<feature type="domain" description="3-beta hydroxysteroid dehydrogenase/isomerase" evidence="11">
    <location>
        <begin position="12"/>
        <end position="291"/>
    </location>
</feature>
<reference evidence="12" key="3">
    <citation type="submission" date="2025-09" db="UniProtKB">
        <authorList>
            <consortium name="Ensembl"/>
        </authorList>
    </citation>
    <scope>IDENTIFICATION</scope>
</reference>
<sequence>MSKMSLRGNVCVVSGACGFVGKRLIRMLLVEEEDVAEIRLLDRSVNTQYLHSLEDCRGETKLSVYEGDIRDGDYLRKACQGASVVFHLASIIDVNDSVEYNEIYGINVTGTQLFLEACVHESVPSFIYVSTIEVMGPNPRGDPIVNGNEDTVYKSSLKFNYSSTKKEAELRTLRAHGEELHNGNHLATCALRPMYIYGEGCRFLLGHMADGIRNRDVLYRMSVPEALVNPVYVGNVCVALIQAARSLQDPLKRDNVGGKFYFVSDDTPAISYSDFNHTVMAPLGFSIRDKLPVPLFFFYVVCFVMETLCWMLRPFVRLVPPLNRQLLTMLNTPFTFSYQKAKTELGYEPRFSWDEARRGTVEWLASQLPAQREKIWSQ</sequence>
<dbReference type="InterPro" id="IPR050177">
    <property type="entry name" value="Lipid_A_modif_metabolic_enz"/>
</dbReference>
<dbReference type="GO" id="GO:0031966">
    <property type="term" value="C:mitochondrial membrane"/>
    <property type="evidence" value="ECO:0007669"/>
    <property type="project" value="UniProtKB-SubCell"/>
</dbReference>
<name>A0A8C5I6Q4_GOUWI</name>
<keyword evidence="6" id="KW-1133">Transmembrane helix</keyword>
<dbReference type="RefSeq" id="XP_028292284.1">
    <property type="nucleotide sequence ID" value="XM_028436483.1"/>
</dbReference>
<dbReference type="Ensembl" id="ENSGWIT00000058725.1">
    <property type="protein sequence ID" value="ENSGWIP00000054500.1"/>
    <property type="gene ID" value="ENSGWIG00000026044.1"/>
</dbReference>
<dbReference type="GO" id="GO:0006694">
    <property type="term" value="P:steroid biosynthetic process"/>
    <property type="evidence" value="ECO:0007669"/>
    <property type="project" value="InterPro"/>
</dbReference>
<dbReference type="FunFam" id="3.40.50.720:FF:000220">
    <property type="entry name" value="3 beta-hydroxysteroid dehydrogenase/Delta 5--&gt;4-isomerase type 1"/>
    <property type="match status" value="1"/>
</dbReference>
<dbReference type="SUPFAM" id="SSF51735">
    <property type="entry name" value="NAD(P)-binding Rossmann-fold domains"/>
    <property type="match status" value="1"/>
</dbReference>
<dbReference type="PANTHER" id="PTHR43245">
    <property type="entry name" value="BIFUNCTIONAL POLYMYXIN RESISTANCE PROTEIN ARNA"/>
    <property type="match status" value="1"/>
</dbReference>
<evidence type="ECO:0000256" key="8">
    <source>
        <dbReference type="ARBA" id="ARBA00023128"/>
    </source>
</evidence>
<evidence type="ECO:0000256" key="4">
    <source>
        <dbReference type="ARBA" id="ARBA00022692"/>
    </source>
</evidence>
<proteinExistence type="inferred from homology"/>
<evidence type="ECO:0000256" key="5">
    <source>
        <dbReference type="ARBA" id="ARBA00022824"/>
    </source>
</evidence>
<comment type="similarity">
    <text evidence="3 10">Belongs to the 3-beta-HSD family.</text>
</comment>